<name>A0A136PXY6_9ACTN</name>
<accession>A0A136PXY6</accession>
<sequence>MALPVSYDAAETRRLFGTLLVKGGTADRFGARQGVHPAGVAPLSISGFTLTVQNIQGVIYPGPNLGGPYLFELRQHNRTVPAAGAQPRRDIIVARIWNDDEDGSGAKSFDTEYVSGVPAASPSKPGLPTRSFEMGVIDVPASGGGNPTLTITTPYTVTTGGILPVRTAAELPTTGVYEGMYADVWDVDALVRWSGSAWQTMAEAPTPYQSYTPDVTGGGSATFSTRVGSWKRIAHKTVQFTAYLVVSTGGSGSGTVTITAPTAIARTVRQSVTGHLEGLSTPGLRHCAAIAFTGGSGAVFDRIRMDSGSGTNGLSNLTGADLASGVLLNITGTYEEA</sequence>
<evidence type="ECO:0000313" key="2">
    <source>
        <dbReference type="Proteomes" id="UP000070620"/>
    </source>
</evidence>
<dbReference type="Proteomes" id="UP000070620">
    <property type="component" value="Unassembled WGS sequence"/>
</dbReference>
<dbReference type="EMBL" id="LRQV01000006">
    <property type="protein sequence ID" value="KXK63348.1"/>
    <property type="molecule type" value="Genomic_DNA"/>
</dbReference>
<gene>
    <name evidence="1" type="ORF">AWW66_03275</name>
</gene>
<protein>
    <submittedName>
        <fullName evidence="1">Uncharacterized protein</fullName>
    </submittedName>
</protein>
<dbReference type="AlphaFoldDB" id="A0A136PXY6"/>
<reference evidence="1 2" key="1">
    <citation type="submission" date="2016-01" db="EMBL/GenBank/DDBJ databases">
        <title>Whole genome sequence and analysis of Micromonospora rosaria DSM 803, which can produce antibacterial substance rosamicin.</title>
        <authorList>
            <person name="Yang H."/>
            <person name="He X."/>
            <person name="Zhu D."/>
        </authorList>
    </citation>
    <scope>NUCLEOTIDE SEQUENCE [LARGE SCALE GENOMIC DNA]</scope>
    <source>
        <strain evidence="1 2">DSM 803</strain>
    </source>
</reference>
<proteinExistence type="predicted"/>
<organism evidence="1 2">
    <name type="scientific">Micromonospora rosaria</name>
    <dbReference type="NCBI Taxonomy" id="47874"/>
    <lineage>
        <taxon>Bacteria</taxon>
        <taxon>Bacillati</taxon>
        <taxon>Actinomycetota</taxon>
        <taxon>Actinomycetes</taxon>
        <taxon>Micromonosporales</taxon>
        <taxon>Micromonosporaceae</taxon>
        <taxon>Micromonospora</taxon>
    </lineage>
</organism>
<comment type="caution">
    <text evidence="1">The sequence shown here is derived from an EMBL/GenBank/DDBJ whole genome shotgun (WGS) entry which is preliminary data.</text>
</comment>
<evidence type="ECO:0000313" key="1">
    <source>
        <dbReference type="EMBL" id="KXK63348.1"/>
    </source>
</evidence>
<keyword evidence="2" id="KW-1185">Reference proteome</keyword>